<evidence type="ECO:0000256" key="6">
    <source>
        <dbReference type="ARBA" id="ARBA00022833"/>
    </source>
</evidence>
<dbReference type="GO" id="GO:0046872">
    <property type="term" value="F:metal ion binding"/>
    <property type="evidence" value="ECO:0007669"/>
    <property type="project" value="UniProtKB-KW"/>
</dbReference>
<reference evidence="11 12" key="1">
    <citation type="submission" date="2018-07" db="EMBL/GenBank/DDBJ databases">
        <title>Genome sequencing of Runella.</title>
        <authorList>
            <person name="Baek M.-G."/>
            <person name="Yi H."/>
        </authorList>
    </citation>
    <scope>NUCLEOTIDE SEQUENCE [LARGE SCALE GENOMIC DNA]</scope>
    <source>
        <strain evidence="11 12">HYN0085</strain>
    </source>
</reference>
<dbReference type="InterPro" id="IPR036116">
    <property type="entry name" value="FN3_sf"/>
</dbReference>
<dbReference type="InterPro" id="IPR003961">
    <property type="entry name" value="FN3_dom"/>
</dbReference>
<dbReference type="Proteomes" id="UP000251993">
    <property type="component" value="Chromosome"/>
</dbReference>
<dbReference type="Pfam" id="PF20009">
    <property type="entry name" value="GEVED"/>
    <property type="match status" value="1"/>
</dbReference>
<accession>A0A344TDD8</accession>
<sequence length="907" mass="96294">MKKQLYSLFWLIVSCIPLFGQNCGTPSPTDADEFFFGKFIHKHAKSKNTRAGAVPLNYVPVKVHIIRNDDGSGGVDLIALNAKFAELNRAFLPVGLQFYFGGSGSIGGTNPTADSPHFINSTTYNTTINYNNANTFTGILSAYNVSNAINLYISSTIIGAEGFATQPSPGFNHVFVNYLAITNTVNKTLLHEFGHYFGLYHTFQDSNHATVSNREVVTRGLGANCSTKGDRVCDTPADPYEQLSSTQRNTVNNACTYALATPIDANGVPYQPSITNVMSYWSRICGLNQHGQLTPGQYERMKIGYIARTDPSNQYTLDCAPTNQPLPGLPTAVVGTNGIILQWGDNSITETGYFVERAESTNEPYICLGGVGPGTNTYIDSEFSAGRTYHYRIRASNSTDFSGVVSITVPQNQTGYCFPVYTNQVCALVSSFITKVKINGTALDNTSDFPSPCNANNFSDFTALPPAALVAGQSYTFTLKGSTSLHYAIWIDANQNGTFETPEMIAKSTTSGEMIGTTEKSVLVTLPATLLNGATRMRVRTADFASGGVTNACSRYTVGETEDYTVTISNGSSLPQIQLLSTFPPLCAGGNYQASFTTSGSFSGNNTFKAELSDTYGNFAAGTEVGSGTGSPLTISLPPLLAPGSYYRLRIISTDISVSTNSESIRVYSKPEASITVSGNAVVCAPTTVSLTAATGEGYTYTWKNSTGTLPNATSQMLAAAQTENYRVEISQNGCINESGPVAVTINPKVQVNLSGAASIYASQSANLSVSLTAGTLPYQLTLSTGQQFTNSMNNPFTITVSPTTTTTYTITQVSNTQCGAGTAAGSALITVLPTQFPCPQTLVVHASLPAPYQASETITTTGTIQYTSGNISYTAGKSITITSPAAGGFWQSGPNTVFEAKITGCQ</sequence>
<dbReference type="PROSITE" id="PS51257">
    <property type="entry name" value="PROKAR_LIPOPROTEIN"/>
    <property type="match status" value="1"/>
</dbReference>
<evidence type="ECO:0000256" key="1">
    <source>
        <dbReference type="ARBA" id="ARBA00008721"/>
    </source>
</evidence>
<dbReference type="OrthoDB" id="6278496at2"/>
<feature type="signal peptide" evidence="9">
    <location>
        <begin position="1"/>
        <end position="20"/>
    </location>
</feature>
<dbReference type="KEGG" id="run:DR864_02405"/>
<evidence type="ECO:0000313" key="12">
    <source>
        <dbReference type="Proteomes" id="UP000251993"/>
    </source>
</evidence>
<dbReference type="Gene3D" id="3.40.390.10">
    <property type="entry name" value="Collagenase (Catalytic Domain)"/>
    <property type="match status" value="1"/>
</dbReference>
<dbReference type="InterPro" id="IPR013783">
    <property type="entry name" value="Ig-like_fold"/>
</dbReference>
<dbReference type="PANTHER" id="PTHR47466:SF1">
    <property type="entry name" value="METALLOPROTEASE MEP1 (AFU_ORTHOLOGUE AFUA_1G07730)-RELATED"/>
    <property type="match status" value="1"/>
</dbReference>
<dbReference type="GO" id="GO:0006508">
    <property type="term" value="P:proteolysis"/>
    <property type="evidence" value="ECO:0007669"/>
    <property type="project" value="UniProtKB-KW"/>
</dbReference>
<organism evidence="11 12">
    <name type="scientific">Runella rosea</name>
    <dbReference type="NCBI Taxonomy" id="2259595"/>
    <lineage>
        <taxon>Bacteria</taxon>
        <taxon>Pseudomonadati</taxon>
        <taxon>Bacteroidota</taxon>
        <taxon>Cytophagia</taxon>
        <taxon>Cytophagales</taxon>
        <taxon>Spirosomataceae</taxon>
        <taxon>Runella</taxon>
    </lineage>
</organism>
<evidence type="ECO:0000256" key="3">
    <source>
        <dbReference type="ARBA" id="ARBA00022723"/>
    </source>
</evidence>
<evidence type="ECO:0000256" key="7">
    <source>
        <dbReference type="ARBA" id="ARBA00023049"/>
    </source>
</evidence>
<dbReference type="SUPFAM" id="SSF49265">
    <property type="entry name" value="Fibronectin type III"/>
    <property type="match status" value="1"/>
</dbReference>
<comment type="similarity">
    <text evidence="1">Belongs to the peptidase M43B family.</text>
</comment>
<evidence type="ECO:0000313" key="11">
    <source>
        <dbReference type="EMBL" id="AXE16659.1"/>
    </source>
</evidence>
<dbReference type="EMBL" id="CP030850">
    <property type="protein sequence ID" value="AXE16659.1"/>
    <property type="molecule type" value="Genomic_DNA"/>
</dbReference>
<dbReference type="InterPro" id="IPR024079">
    <property type="entry name" value="MetalloPept_cat_dom_sf"/>
</dbReference>
<evidence type="ECO:0000256" key="8">
    <source>
        <dbReference type="ARBA" id="ARBA00023157"/>
    </source>
</evidence>
<dbReference type="RefSeq" id="WP_114065446.1">
    <property type="nucleotide sequence ID" value="NZ_CP030850.1"/>
</dbReference>
<dbReference type="Pfam" id="PF05572">
    <property type="entry name" value="Peptidase_M43"/>
    <property type="match status" value="1"/>
</dbReference>
<keyword evidence="8" id="KW-1015">Disulfide bond</keyword>
<proteinExistence type="inferred from homology"/>
<keyword evidence="2" id="KW-0645">Protease</keyword>
<evidence type="ECO:0000256" key="2">
    <source>
        <dbReference type="ARBA" id="ARBA00022670"/>
    </source>
</evidence>
<dbReference type="SUPFAM" id="SSF55486">
    <property type="entry name" value="Metalloproteases ('zincins'), catalytic domain"/>
    <property type="match status" value="1"/>
</dbReference>
<evidence type="ECO:0000259" key="10">
    <source>
        <dbReference type="PROSITE" id="PS50853"/>
    </source>
</evidence>
<protein>
    <recommendedName>
        <fullName evidence="10">Fibronectin type-III domain-containing protein</fullName>
    </recommendedName>
</protein>
<keyword evidence="5" id="KW-0378">Hydrolase</keyword>
<evidence type="ECO:0000256" key="5">
    <source>
        <dbReference type="ARBA" id="ARBA00022801"/>
    </source>
</evidence>
<keyword evidence="12" id="KW-1185">Reference proteome</keyword>
<feature type="domain" description="Fibronectin type-III" evidence="10">
    <location>
        <begin position="326"/>
        <end position="412"/>
    </location>
</feature>
<keyword evidence="6" id="KW-0862">Zinc</keyword>
<keyword evidence="3" id="KW-0479">Metal-binding</keyword>
<evidence type="ECO:0000256" key="9">
    <source>
        <dbReference type="SAM" id="SignalP"/>
    </source>
</evidence>
<dbReference type="InterPro" id="IPR045474">
    <property type="entry name" value="GEVED"/>
</dbReference>
<dbReference type="InterPro" id="IPR008754">
    <property type="entry name" value="Peptidase_M43"/>
</dbReference>
<dbReference type="AlphaFoldDB" id="A0A344TDD8"/>
<evidence type="ECO:0000256" key="4">
    <source>
        <dbReference type="ARBA" id="ARBA00022729"/>
    </source>
</evidence>
<keyword evidence="7" id="KW-0482">Metalloprotease</keyword>
<feature type="chain" id="PRO_5016989633" description="Fibronectin type-III domain-containing protein" evidence="9">
    <location>
        <begin position="21"/>
        <end position="907"/>
    </location>
</feature>
<name>A0A344TDD8_9BACT</name>
<dbReference type="GO" id="GO:0008237">
    <property type="term" value="F:metallopeptidase activity"/>
    <property type="evidence" value="ECO:0007669"/>
    <property type="project" value="UniProtKB-KW"/>
</dbReference>
<gene>
    <name evidence="11" type="ORF">DR864_02405</name>
</gene>
<dbReference type="PANTHER" id="PTHR47466">
    <property type="match status" value="1"/>
</dbReference>
<dbReference type="PROSITE" id="PS50853">
    <property type="entry name" value="FN3"/>
    <property type="match status" value="1"/>
</dbReference>
<keyword evidence="4 9" id="KW-0732">Signal</keyword>
<dbReference type="Gene3D" id="2.60.40.10">
    <property type="entry name" value="Immunoglobulins"/>
    <property type="match status" value="1"/>
</dbReference>